<reference evidence="2" key="1">
    <citation type="submission" date="2021-03" db="EMBL/GenBank/DDBJ databases">
        <authorList>
            <consortium name="Genoscope - CEA"/>
            <person name="William W."/>
        </authorList>
    </citation>
    <scope>NUCLEOTIDE SEQUENCE</scope>
    <source>
        <strain evidence="2">Doubled-haploid Pahang</strain>
    </source>
</reference>
<name>A0A804K0C3_MUSAM</name>
<proteinExistence type="predicted"/>
<feature type="signal peptide" evidence="1">
    <location>
        <begin position="1"/>
        <end position="15"/>
    </location>
</feature>
<evidence type="ECO:0000313" key="4">
    <source>
        <dbReference type="Proteomes" id="UP000012960"/>
    </source>
</evidence>
<dbReference type="EMBL" id="HG996473">
    <property type="protein sequence ID" value="CAG1857890.1"/>
    <property type="molecule type" value="Genomic_DNA"/>
</dbReference>
<feature type="chain" id="PRO_5033611940" evidence="1">
    <location>
        <begin position="16"/>
        <end position="40"/>
    </location>
</feature>
<evidence type="ECO:0000256" key="1">
    <source>
        <dbReference type="SAM" id="SignalP"/>
    </source>
</evidence>
<accession>A0A804K0C3</accession>
<keyword evidence="4" id="KW-1185">Reference proteome</keyword>
<evidence type="ECO:0000313" key="3">
    <source>
        <dbReference type="EnsemblPlants" id="Ma07_p27020.1"/>
    </source>
</evidence>
<sequence>MYMFILICCAHVGDGKLLLTSFIRIMWLLADPKLGQGDHI</sequence>
<dbReference type="Gramene" id="Ma07_t27020.1">
    <property type="protein sequence ID" value="Ma07_p27020.1"/>
    <property type="gene ID" value="Ma07_g27020"/>
</dbReference>
<organism evidence="3 4">
    <name type="scientific">Musa acuminata subsp. malaccensis</name>
    <name type="common">Wild banana</name>
    <name type="synonym">Musa malaccensis</name>
    <dbReference type="NCBI Taxonomy" id="214687"/>
    <lineage>
        <taxon>Eukaryota</taxon>
        <taxon>Viridiplantae</taxon>
        <taxon>Streptophyta</taxon>
        <taxon>Embryophyta</taxon>
        <taxon>Tracheophyta</taxon>
        <taxon>Spermatophyta</taxon>
        <taxon>Magnoliopsida</taxon>
        <taxon>Liliopsida</taxon>
        <taxon>Zingiberales</taxon>
        <taxon>Musaceae</taxon>
        <taxon>Musa</taxon>
    </lineage>
</organism>
<dbReference type="EnsemblPlants" id="Ma07_t27020.1">
    <property type="protein sequence ID" value="Ma07_p27020.1"/>
    <property type="gene ID" value="Ma07_g27020"/>
</dbReference>
<protein>
    <submittedName>
        <fullName evidence="2">(wild Malaysian banana) hypothetical protein</fullName>
    </submittedName>
</protein>
<dbReference type="Proteomes" id="UP000012960">
    <property type="component" value="Unplaced"/>
</dbReference>
<gene>
    <name evidence="2" type="ORF">GSMUA_27480.1</name>
</gene>
<dbReference type="InParanoid" id="A0A804K0C3"/>
<evidence type="ECO:0000313" key="2">
    <source>
        <dbReference type="EMBL" id="CAG1857890.1"/>
    </source>
</evidence>
<reference evidence="3" key="2">
    <citation type="submission" date="2021-05" db="UniProtKB">
        <authorList>
            <consortium name="EnsemblPlants"/>
        </authorList>
    </citation>
    <scope>IDENTIFICATION</scope>
    <source>
        <strain evidence="3">subsp. malaccensis</strain>
    </source>
</reference>
<dbReference type="AlphaFoldDB" id="A0A804K0C3"/>
<keyword evidence="1" id="KW-0732">Signal</keyword>